<dbReference type="Gene3D" id="1.10.10.10">
    <property type="entry name" value="Winged helix-like DNA-binding domain superfamily/Winged helix DNA-binding domain"/>
    <property type="match status" value="1"/>
</dbReference>
<evidence type="ECO:0000313" key="2">
    <source>
        <dbReference type="EMBL" id="RDI52273.1"/>
    </source>
</evidence>
<reference evidence="2 3" key="1">
    <citation type="submission" date="2018-07" db="EMBL/GenBank/DDBJ databases">
        <title>Genomic Encyclopedia of Type Strains, Phase IV (KMG-IV): sequencing the most valuable type-strain genomes for metagenomic binning, comparative biology and taxonomic classification.</title>
        <authorList>
            <person name="Goeker M."/>
        </authorList>
    </citation>
    <scope>NUCLEOTIDE SEQUENCE [LARGE SCALE GENOMIC DNA]</scope>
    <source>
        <strain evidence="2 3">DSM 14364</strain>
    </source>
</reference>
<keyword evidence="3" id="KW-1185">Reference proteome</keyword>
<name>A0A370H7T1_9HYPH</name>
<dbReference type="EMBL" id="QQBB01000016">
    <property type="protein sequence ID" value="RDI52273.1"/>
    <property type="molecule type" value="Genomic_DNA"/>
</dbReference>
<feature type="compositionally biased region" description="Basic and acidic residues" evidence="1">
    <location>
        <begin position="9"/>
        <end position="21"/>
    </location>
</feature>
<dbReference type="Pfam" id="PF13384">
    <property type="entry name" value="HTH_23"/>
    <property type="match status" value="1"/>
</dbReference>
<evidence type="ECO:0000313" key="3">
    <source>
        <dbReference type="Proteomes" id="UP000254925"/>
    </source>
</evidence>
<comment type="caution">
    <text evidence="2">The sequence shown here is derived from an EMBL/GenBank/DDBJ whole genome shotgun (WGS) entry which is preliminary data.</text>
</comment>
<dbReference type="RefSeq" id="WP_147282486.1">
    <property type="nucleotide sequence ID" value="NZ_QQBB01000016.1"/>
</dbReference>
<dbReference type="OrthoDB" id="8020975at2"/>
<dbReference type="Proteomes" id="UP000254925">
    <property type="component" value="Unassembled WGS sequence"/>
</dbReference>
<sequence>MKSLSYRVTTHEERARRRDEVKKRTERIMALKAQGLNYATIGIRMGLSPSTVSRIAREHAQQAHE</sequence>
<organism evidence="2 3">
    <name type="scientific">Microvirga subterranea</name>
    <dbReference type="NCBI Taxonomy" id="186651"/>
    <lineage>
        <taxon>Bacteria</taxon>
        <taxon>Pseudomonadati</taxon>
        <taxon>Pseudomonadota</taxon>
        <taxon>Alphaproteobacteria</taxon>
        <taxon>Hyphomicrobiales</taxon>
        <taxon>Methylobacteriaceae</taxon>
        <taxon>Microvirga</taxon>
    </lineage>
</organism>
<proteinExistence type="predicted"/>
<evidence type="ECO:0000256" key="1">
    <source>
        <dbReference type="SAM" id="MobiDB-lite"/>
    </source>
</evidence>
<feature type="region of interest" description="Disordered" evidence="1">
    <location>
        <begin position="1"/>
        <end position="21"/>
    </location>
</feature>
<dbReference type="AlphaFoldDB" id="A0A370H7T1"/>
<protein>
    <submittedName>
        <fullName evidence="2">Helix-turn-helix protein</fullName>
    </submittedName>
</protein>
<dbReference type="InterPro" id="IPR036388">
    <property type="entry name" value="WH-like_DNA-bd_sf"/>
</dbReference>
<gene>
    <name evidence="2" type="ORF">DES45_11637</name>
</gene>
<accession>A0A370H7T1</accession>